<evidence type="ECO:0000256" key="1">
    <source>
        <dbReference type="ARBA" id="ARBA00006432"/>
    </source>
</evidence>
<dbReference type="RefSeq" id="WP_345245661.1">
    <property type="nucleotide sequence ID" value="NZ_BAABFO010000001.1"/>
</dbReference>
<dbReference type="Proteomes" id="UP001501671">
    <property type="component" value="Unassembled WGS sequence"/>
</dbReference>
<protein>
    <submittedName>
        <fullName evidence="6">AMP-binding protein</fullName>
    </submittedName>
</protein>
<dbReference type="SUPFAM" id="SSF56801">
    <property type="entry name" value="Acetyl-CoA synthetase-like"/>
    <property type="match status" value="1"/>
</dbReference>
<evidence type="ECO:0000256" key="3">
    <source>
        <dbReference type="SAM" id="MobiDB-lite"/>
    </source>
</evidence>
<dbReference type="EMBL" id="BAABFO010000001">
    <property type="protein sequence ID" value="GAA4322925.1"/>
    <property type="molecule type" value="Genomic_DNA"/>
</dbReference>
<dbReference type="PANTHER" id="PTHR43201">
    <property type="entry name" value="ACYL-COA SYNTHETASE"/>
    <property type="match status" value="1"/>
</dbReference>
<proteinExistence type="inferred from homology"/>
<reference evidence="7" key="1">
    <citation type="journal article" date="2019" name="Int. J. Syst. Evol. Microbiol.">
        <title>The Global Catalogue of Microorganisms (GCM) 10K type strain sequencing project: providing services to taxonomists for standard genome sequencing and annotation.</title>
        <authorList>
            <consortium name="The Broad Institute Genomics Platform"/>
            <consortium name="The Broad Institute Genome Sequencing Center for Infectious Disease"/>
            <person name="Wu L."/>
            <person name="Ma J."/>
        </authorList>
    </citation>
    <scope>NUCLEOTIDE SEQUENCE [LARGE SCALE GENOMIC DNA]</scope>
    <source>
        <strain evidence="7">JCM 17666</strain>
    </source>
</reference>
<keyword evidence="7" id="KW-1185">Reference proteome</keyword>
<sequence>MSSSADESASARSLEGAAASDAAPYGPVPLEVDGWTFGRFVDEIAARFGPLPAMAASDRSSGTDGLRRWSYEEMGQDVLALQWGLMETGVAPGDRVGVMLSSVPEWVLYLFAIARLGAAFMPINTRFRSRELHHVLSHSGSSALVATGSYLGHDYTATIAEAAGERGAGGRHAGLPALRTLIGVGPAPGPGALDTADLLRRGRALLAERGAPPREDDPSAIAILFYTSGTTSFPKGVPLTHANLLPHSVRAGGLARLRPGEKVLTLYPFFGISGGANKVLSTFGSGACLVFQDAYRAAEACDLMWAEGCTVVHGVDVQIRELAAEQRRRGGGPPPERRATIAFTAGIDEGLARAMGEVLGIRRFIHSYGMTETNPMILRNELDDPFDVCLKAGGRIAPGVEVRVVDPDTGVPRKPGEEGEIVVRGPTVAQGYYRDPQATAAAFRDGWFHSGDLGVATADGLVFYVGRLKDMLKVGGFNVAPQEVEETLRAHGAVADVAVAASPDARLGEVPVAFVVPAPGAAVDPDALIAWSRDRIANFKVPRAVYLVDALPYHTAANGSKLQRHILKQWAAERAAPAP</sequence>
<dbReference type="PANTHER" id="PTHR43201:SF5">
    <property type="entry name" value="MEDIUM-CHAIN ACYL-COA LIGASE ACSF2, MITOCHONDRIAL"/>
    <property type="match status" value="1"/>
</dbReference>
<feature type="compositionally biased region" description="Low complexity" evidence="3">
    <location>
        <begin position="1"/>
        <end position="13"/>
    </location>
</feature>
<comment type="caution">
    <text evidence="6">The sequence shown here is derived from an EMBL/GenBank/DDBJ whole genome shotgun (WGS) entry which is preliminary data.</text>
</comment>
<dbReference type="InterPro" id="IPR000873">
    <property type="entry name" value="AMP-dep_synth/lig_dom"/>
</dbReference>
<feature type="region of interest" description="Disordered" evidence="3">
    <location>
        <begin position="1"/>
        <end position="22"/>
    </location>
</feature>
<dbReference type="PROSITE" id="PS00455">
    <property type="entry name" value="AMP_BINDING"/>
    <property type="match status" value="1"/>
</dbReference>
<feature type="domain" description="AMP-dependent synthetase/ligase" evidence="4">
    <location>
        <begin position="56"/>
        <end position="433"/>
    </location>
</feature>
<evidence type="ECO:0000259" key="4">
    <source>
        <dbReference type="Pfam" id="PF00501"/>
    </source>
</evidence>
<evidence type="ECO:0000313" key="7">
    <source>
        <dbReference type="Proteomes" id="UP001501671"/>
    </source>
</evidence>
<dbReference type="Gene3D" id="3.30.300.30">
    <property type="match status" value="1"/>
</dbReference>
<comment type="similarity">
    <text evidence="1">Belongs to the ATP-dependent AMP-binding enzyme family.</text>
</comment>
<dbReference type="Pfam" id="PF00501">
    <property type="entry name" value="AMP-binding"/>
    <property type="match status" value="1"/>
</dbReference>
<dbReference type="Gene3D" id="3.40.50.12780">
    <property type="entry name" value="N-terminal domain of ligase-like"/>
    <property type="match status" value="1"/>
</dbReference>
<dbReference type="InterPro" id="IPR020845">
    <property type="entry name" value="AMP-binding_CS"/>
</dbReference>
<keyword evidence="2" id="KW-0436">Ligase</keyword>
<organism evidence="6 7">
    <name type="scientific">Pigmentiphaga soli</name>
    <dbReference type="NCBI Taxonomy" id="1007095"/>
    <lineage>
        <taxon>Bacteria</taxon>
        <taxon>Pseudomonadati</taxon>
        <taxon>Pseudomonadota</taxon>
        <taxon>Betaproteobacteria</taxon>
        <taxon>Burkholderiales</taxon>
        <taxon>Alcaligenaceae</taxon>
        <taxon>Pigmentiphaga</taxon>
    </lineage>
</organism>
<gene>
    <name evidence="6" type="ORF">GCM10023144_03360</name>
</gene>
<dbReference type="Pfam" id="PF13193">
    <property type="entry name" value="AMP-binding_C"/>
    <property type="match status" value="1"/>
</dbReference>
<dbReference type="InterPro" id="IPR045851">
    <property type="entry name" value="AMP-bd_C_sf"/>
</dbReference>
<evidence type="ECO:0000256" key="2">
    <source>
        <dbReference type="ARBA" id="ARBA00022598"/>
    </source>
</evidence>
<evidence type="ECO:0000259" key="5">
    <source>
        <dbReference type="Pfam" id="PF13193"/>
    </source>
</evidence>
<name>A0ABP8GFA7_9BURK</name>
<accession>A0ABP8GFA7</accession>
<evidence type="ECO:0000313" key="6">
    <source>
        <dbReference type="EMBL" id="GAA4322925.1"/>
    </source>
</evidence>
<dbReference type="InterPro" id="IPR025110">
    <property type="entry name" value="AMP-bd_C"/>
</dbReference>
<feature type="domain" description="AMP-binding enzyme C-terminal" evidence="5">
    <location>
        <begin position="483"/>
        <end position="552"/>
    </location>
</feature>
<dbReference type="InterPro" id="IPR042099">
    <property type="entry name" value="ANL_N_sf"/>
</dbReference>